<gene>
    <name evidence="1" type="ORF">JHL16_23915</name>
</gene>
<dbReference type="EMBL" id="JAENHL010000008">
    <property type="protein sequence ID" value="MBK1869428.1"/>
    <property type="molecule type" value="Genomic_DNA"/>
</dbReference>
<sequence>MGGSDNQRYLGWTLVALSAVAWSTAGYFTRLIEEDVWTILFWRGVFGGLALALMVAVQSRGKVIKAYSGLGGMGLLLALVSGLGMIAFLSSLRLTTVADVYVIYATVPFITAGVAWLILRERTSLIILAASALALAGVVVTLSGARYGGSLLGQFIAFLMTLTMALMTVILRWKRDIPVMPALGLSAWVAAFISFWFCHPFDVSSSDLALLALFGLTQSALGLMLFGMGSRLIPAAEATLITALDVPLAPLWVWLAFGEVPSSYTLAGGTIVLAAVFGHIAIEMRRPQLENLRN</sequence>
<comment type="caution">
    <text evidence="1">The sequence shown here is derived from an EMBL/GenBank/DDBJ whole genome shotgun (WGS) entry which is preliminary data.</text>
</comment>
<proteinExistence type="predicted"/>
<keyword evidence="2" id="KW-1185">Reference proteome</keyword>
<dbReference type="Proteomes" id="UP000616151">
    <property type="component" value="Unassembled WGS sequence"/>
</dbReference>
<name>A0ACC5R9V2_9HYPH</name>
<protein>
    <submittedName>
        <fullName evidence="1">DMT family transporter</fullName>
    </submittedName>
</protein>
<evidence type="ECO:0000313" key="1">
    <source>
        <dbReference type="EMBL" id="MBK1869428.1"/>
    </source>
</evidence>
<reference evidence="1" key="1">
    <citation type="submission" date="2021-01" db="EMBL/GenBank/DDBJ databases">
        <authorList>
            <person name="Sun Q."/>
        </authorList>
    </citation>
    <scope>NUCLEOTIDE SEQUENCE</scope>
    <source>
        <strain evidence="1">YIM B02566</strain>
    </source>
</reference>
<evidence type="ECO:0000313" key="2">
    <source>
        <dbReference type="Proteomes" id="UP000616151"/>
    </source>
</evidence>
<accession>A0ACC5R9V2</accession>
<organism evidence="1 2">
    <name type="scientific">Taklimakanibacter albus</name>
    <dbReference type="NCBI Taxonomy" id="2800327"/>
    <lineage>
        <taxon>Bacteria</taxon>
        <taxon>Pseudomonadati</taxon>
        <taxon>Pseudomonadota</taxon>
        <taxon>Alphaproteobacteria</taxon>
        <taxon>Hyphomicrobiales</taxon>
        <taxon>Aestuariivirgaceae</taxon>
        <taxon>Taklimakanibacter</taxon>
    </lineage>
</organism>